<reference evidence="3 4" key="1">
    <citation type="journal article" date="2015" name="Stand. Genomic Sci.">
        <title>Genomic Encyclopedia of Bacterial and Archaeal Type Strains, Phase III: the genomes of soil and plant-associated and newly described type strains.</title>
        <authorList>
            <person name="Whitman W.B."/>
            <person name="Woyke T."/>
            <person name="Klenk H.P."/>
            <person name="Zhou Y."/>
            <person name="Lilburn T.G."/>
            <person name="Beck B.J."/>
            <person name="De Vos P."/>
            <person name="Vandamme P."/>
            <person name="Eisen J.A."/>
            <person name="Garrity G."/>
            <person name="Hugenholtz P."/>
            <person name="Kyrpides N.C."/>
        </authorList>
    </citation>
    <scope>NUCLEOTIDE SEQUENCE [LARGE SCALE GENOMIC DNA]</scope>
    <source>
        <strain evidence="3 4">CGMCC 1.10136</strain>
    </source>
</reference>
<dbReference type="GO" id="GO:0120147">
    <property type="term" value="F:formylglycine-generating oxidase activity"/>
    <property type="evidence" value="ECO:0007669"/>
    <property type="project" value="TreeGrafter"/>
</dbReference>
<evidence type="ECO:0000256" key="1">
    <source>
        <dbReference type="SAM" id="MobiDB-lite"/>
    </source>
</evidence>
<dbReference type="AlphaFoldDB" id="A0A562LW63"/>
<sequence length="614" mass="65531">MRGFVVVGMVATLLLAGCSREQGDGHGRAADSPAKGPHPLVTVSEDQAVSPVGPWHPAAVEVTDANAASLAKQAEAALGEGNLYADSHSALPILLALARHAPSDNAVAAALSRATRALLQQGDTALAAIDSDPDALRGAHEVAAVARSIAPADEAVQAYLGRVDRAEAAANANRSGERALVAGEVGEDGKAGALQQFRQALQWRPGDARAQQGLAAAESQLIRRAEQAAEKHDYAAAERWLGSAGKVRGDLGTVDHARAQIAQRRAARIRELRDLAIAALAKEDGLDVARGHLASLLRIAPSGDPAAVELRQRIELASHYGMFRPGQVFTEALRNGGRGPQMVVVPHGAFRMGAAEGEPDATDAEYPARNIRFDRGVALARTEVTVDEFGRFVAATGYRSRAERRGYSTAYDERSGNLVRRSRVDWRSDYAGKPAAGHMPVLHVSWQDAHAYAEWLAEQTGQRYRLPSEAEFEYALRATSVSRFPWPGEVPPPGAGNFTGGKDESPSGRKWRNAFKGYGDDAWGPALVGGYSANAFGLHDLAGNVSEWVADCWHDTYRRAPDDGQAWVNPGCRAAVVRGGSWASSPAQTRSAWRLGSDRNTTNARVGFRVAREI</sequence>
<dbReference type="InterPro" id="IPR016187">
    <property type="entry name" value="CTDL_fold"/>
</dbReference>
<gene>
    <name evidence="3" type="ORF">IP93_01177</name>
</gene>
<feature type="domain" description="Sulfatase-modifying factor enzyme-like" evidence="2">
    <location>
        <begin position="339"/>
        <end position="612"/>
    </location>
</feature>
<protein>
    <submittedName>
        <fullName evidence="3">Formylglycine-generating enzyme required for sulfatase activity</fullName>
    </submittedName>
</protein>
<dbReference type="PANTHER" id="PTHR23150:SF35">
    <property type="entry name" value="BLL6746 PROTEIN"/>
    <property type="match status" value="1"/>
</dbReference>
<dbReference type="Gene3D" id="3.90.1580.10">
    <property type="entry name" value="paralog of FGE (formylglycine-generating enzyme)"/>
    <property type="match status" value="1"/>
</dbReference>
<evidence type="ECO:0000313" key="4">
    <source>
        <dbReference type="Proteomes" id="UP000316471"/>
    </source>
</evidence>
<name>A0A562LW63_9GAMM</name>
<dbReference type="InterPro" id="IPR005532">
    <property type="entry name" value="SUMF_dom"/>
</dbReference>
<dbReference type="InterPro" id="IPR042095">
    <property type="entry name" value="SUMF_sf"/>
</dbReference>
<feature type="region of interest" description="Disordered" evidence="1">
    <location>
        <begin position="22"/>
        <end position="41"/>
    </location>
</feature>
<evidence type="ECO:0000259" key="2">
    <source>
        <dbReference type="Pfam" id="PF03781"/>
    </source>
</evidence>
<dbReference type="RefSeq" id="WP_242006767.1">
    <property type="nucleotide sequence ID" value="NZ_VLKP01000004.1"/>
</dbReference>
<evidence type="ECO:0000313" key="3">
    <source>
        <dbReference type="EMBL" id="TWI11897.1"/>
    </source>
</evidence>
<comment type="caution">
    <text evidence="3">The sequence shown here is derived from an EMBL/GenBank/DDBJ whole genome shotgun (WGS) entry which is preliminary data.</text>
</comment>
<keyword evidence="4" id="KW-1185">Reference proteome</keyword>
<dbReference type="Proteomes" id="UP000316471">
    <property type="component" value="Unassembled WGS sequence"/>
</dbReference>
<accession>A0A562LW63</accession>
<dbReference type="PANTHER" id="PTHR23150">
    <property type="entry name" value="SULFATASE MODIFYING FACTOR 1, 2"/>
    <property type="match status" value="1"/>
</dbReference>
<dbReference type="PROSITE" id="PS51257">
    <property type="entry name" value="PROKAR_LIPOPROTEIN"/>
    <property type="match status" value="1"/>
</dbReference>
<dbReference type="InterPro" id="IPR051043">
    <property type="entry name" value="Sulfatase_Mod_Factor_Kinase"/>
</dbReference>
<dbReference type="EMBL" id="VLKP01000004">
    <property type="protein sequence ID" value="TWI11897.1"/>
    <property type="molecule type" value="Genomic_DNA"/>
</dbReference>
<proteinExistence type="predicted"/>
<dbReference type="SUPFAM" id="SSF56436">
    <property type="entry name" value="C-type lectin-like"/>
    <property type="match status" value="1"/>
</dbReference>
<organism evidence="3 4">
    <name type="scientific">Aerolutibacter ruishenii</name>
    <dbReference type="NCBI Taxonomy" id="686800"/>
    <lineage>
        <taxon>Bacteria</taxon>
        <taxon>Pseudomonadati</taxon>
        <taxon>Pseudomonadota</taxon>
        <taxon>Gammaproteobacteria</taxon>
        <taxon>Lysobacterales</taxon>
        <taxon>Lysobacteraceae</taxon>
        <taxon>Aerolutibacter</taxon>
    </lineage>
</organism>
<dbReference type="Pfam" id="PF03781">
    <property type="entry name" value="FGE-sulfatase"/>
    <property type="match status" value="1"/>
</dbReference>